<proteinExistence type="predicted"/>
<dbReference type="Pfam" id="PF03475">
    <property type="entry name" value="YiiM_3-alpha"/>
    <property type="match status" value="1"/>
</dbReference>
<accession>A0A2X0QRP8</accession>
<dbReference type="InterPro" id="IPR052353">
    <property type="entry name" value="Benzoxazolinone_Detox_Enz"/>
</dbReference>
<dbReference type="PANTHER" id="PTHR30212:SF2">
    <property type="entry name" value="PROTEIN YIIM"/>
    <property type="match status" value="1"/>
</dbReference>
<sequence>MNHTRIQILSIQTGLPETRVTPDIADPVNHEWTTGFFKKNVSGPVWAGTTNLTGDGQADLRVHGGRDKAINAYPFEHYAFWLADLNLDELPNGAFGENFTVSGITETHACIGDIFAIGDALLQISQPRRPCWKLSRRWGIRDLALRVMNTGKTGWYFRVLREGNVQAGAEFILVERPYPEWTIAIANHIMFSDKKNQDARHALAQCPALSASWKETLSRPL</sequence>
<dbReference type="SUPFAM" id="SSF50800">
    <property type="entry name" value="PK beta-barrel domain-like"/>
    <property type="match status" value="1"/>
</dbReference>
<gene>
    <name evidence="2" type="ORF">NITFAB_0109</name>
</gene>
<dbReference type="PANTHER" id="PTHR30212">
    <property type="entry name" value="PROTEIN YIIM"/>
    <property type="match status" value="1"/>
</dbReference>
<dbReference type="AlphaFoldDB" id="A0A2X0QRP8"/>
<name>A0A2X0QRP8_9PROT</name>
<reference evidence="2" key="1">
    <citation type="submission" date="2018-05" db="EMBL/GenBank/DDBJ databases">
        <authorList>
            <person name="Lanie J.A."/>
            <person name="Ng W.-L."/>
            <person name="Kazmierczak K.M."/>
            <person name="Andrzejewski T.M."/>
            <person name="Davidsen T.M."/>
            <person name="Wayne K.J."/>
            <person name="Tettelin H."/>
            <person name="Glass J.I."/>
            <person name="Rusch D."/>
            <person name="Podicherti R."/>
            <person name="Tsui H.-C.T."/>
            <person name="Winkler M.E."/>
        </authorList>
    </citation>
    <scope>NUCLEOTIDE SEQUENCE</scope>
    <source>
        <strain evidence="2">KNB</strain>
    </source>
</reference>
<feature type="domain" description="MOSC" evidence="1">
    <location>
        <begin position="39"/>
        <end position="174"/>
    </location>
</feature>
<evidence type="ECO:0000259" key="1">
    <source>
        <dbReference type="PROSITE" id="PS51340"/>
    </source>
</evidence>
<dbReference type="GO" id="GO:0003824">
    <property type="term" value="F:catalytic activity"/>
    <property type="evidence" value="ECO:0007669"/>
    <property type="project" value="InterPro"/>
</dbReference>
<protein>
    <recommendedName>
        <fullName evidence="1">MOSC domain-containing protein</fullName>
    </recommendedName>
</protein>
<dbReference type="PROSITE" id="PS51340">
    <property type="entry name" value="MOSC"/>
    <property type="match status" value="1"/>
</dbReference>
<dbReference type="InterPro" id="IPR005163">
    <property type="entry name" value="Tri_helical_YiiM-like"/>
</dbReference>
<dbReference type="InterPro" id="IPR011037">
    <property type="entry name" value="Pyrv_Knase-like_insert_dom_sf"/>
</dbReference>
<evidence type="ECO:0000313" key="2">
    <source>
        <dbReference type="EMBL" id="SPS04520.1"/>
    </source>
</evidence>
<dbReference type="InterPro" id="IPR005302">
    <property type="entry name" value="MoCF_Sase_C"/>
</dbReference>
<dbReference type="Gene3D" id="2.40.33.20">
    <property type="entry name" value="PK beta-barrel domain-like"/>
    <property type="match status" value="1"/>
</dbReference>
<dbReference type="Pfam" id="PF03473">
    <property type="entry name" value="MOSC"/>
    <property type="match status" value="1"/>
</dbReference>
<organism evidence="2">
    <name type="scientific">Candidatus Nitrotoga fabula</name>
    <dbReference type="NCBI Taxonomy" id="2182327"/>
    <lineage>
        <taxon>Bacteria</taxon>
        <taxon>Pseudomonadati</taxon>
        <taxon>Pseudomonadota</taxon>
        <taxon>Betaproteobacteria</taxon>
        <taxon>Nitrosomonadales</taxon>
        <taxon>Gallionellaceae</taxon>
        <taxon>Candidatus Nitrotoga</taxon>
    </lineage>
</organism>
<dbReference type="EMBL" id="LS423452">
    <property type="protein sequence ID" value="SPS04520.1"/>
    <property type="molecule type" value="Genomic_DNA"/>
</dbReference>
<dbReference type="GO" id="GO:0030170">
    <property type="term" value="F:pyridoxal phosphate binding"/>
    <property type="evidence" value="ECO:0007669"/>
    <property type="project" value="InterPro"/>
</dbReference>
<dbReference type="GO" id="GO:0030151">
    <property type="term" value="F:molybdenum ion binding"/>
    <property type="evidence" value="ECO:0007669"/>
    <property type="project" value="InterPro"/>
</dbReference>